<proteinExistence type="predicted"/>
<keyword evidence="3" id="KW-1185">Reference proteome</keyword>
<accession>A0ABP3CYN7</accession>
<gene>
    <name evidence="2" type="ORF">GCM10010492_15680</name>
</gene>
<dbReference type="EMBL" id="BAAABU010000002">
    <property type="protein sequence ID" value="GAA0218591.1"/>
    <property type="molecule type" value="Genomic_DNA"/>
</dbReference>
<feature type="compositionally biased region" description="Low complexity" evidence="1">
    <location>
        <begin position="74"/>
        <end position="87"/>
    </location>
</feature>
<evidence type="ECO:0000313" key="2">
    <source>
        <dbReference type="EMBL" id="GAA0218591.1"/>
    </source>
</evidence>
<name>A0ABP3CYN7_9PSEU</name>
<dbReference type="RefSeq" id="WP_343932943.1">
    <property type="nucleotide sequence ID" value="NZ_BAAABU010000002.1"/>
</dbReference>
<protein>
    <submittedName>
        <fullName evidence="2">Uncharacterized protein</fullName>
    </submittedName>
</protein>
<feature type="region of interest" description="Disordered" evidence="1">
    <location>
        <begin position="74"/>
        <end position="95"/>
    </location>
</feature>
<evidence type="ECO:0000313" key="3">
    <source>
        <dbReference type="Proteomes" id="UP001500416"/>
    </source>
</evidence>
<feature type="compositionally biased region" description="Basic and acidic residues" evidence="1">
    <location>
        <begin position="29"/>
        <end position="38"/>
    </location>
</feature>
<organism evidence="2 3">
    <name type="scientific">Saccharothrix mutabilis subsp. mutabilis</name>
    <dbReference type="NCBI Taxonomy" id="66855"/>
    <lineage>
        <taxon>Bacteria</taxon>
        <taxon>Bacillati</taxon>
        <taxon>Actinomycetota</taxon>
        <taxon>Actinomycetes</taxon>
        <taxon>Pseudonocardiales</taxon>
        <taxon>Pseudonocardiaceae</taxon>
        <taxon>Saccharothrix</taxon>
    </lineage>
</organism>
<reference evidence="3" key="1">
    <citation type="journal article" date="2019" name="Int. J. Syst. Evol. Microbiol.">
        <title>The Global Catalogue of Microorganisms (GCM) 10K type strain sequencing project: providing services to taxonomists for standard genome sequencing and annotation.</title>
        <authorList>
            <consortium name="The Broad Institute Genomics Platform"/>
            <consortium name="The Broad Institute Genome Sequencing Center for Infectious Disease"/>
            <person name="Wu L."/>
            <person name="Ma J."/>
        </authorList>
    </citation>
    <scope>NUCLEOTIDE SEQUENCE [LARGE SCALE GENOMIC DNA]</scope>
    <source>
        <strain evidence="3">JCM 3380</strain>
    </source>
</reference>
<feature type="region of interest" description="Disordered" evidence="1">
    <location>
        <begin position="27"/>
        <end position="59"/>
    </location>
</feature>
<comment type="caution">
    <text evidence="2">The sequence shown here is derived from an EMBL/GenBank/DDBJ whole genome shotgun (WGS) entry which is preliminary data.</text>
</comment>
<evidence type="ECO:0000256" key="1">
    <source>
        <dbReference type="SAM" id="MobiDB-lite"/>
    </source>
</evidence>
<dbReference type="Proteomes" id="UP001500416">
    <property type="component" value="Unassembled WGS sequence"/>
</dbReference>
<sequence length="126" mass="12783">MPRPPLPVLSFGALAVLAGVVTAVALTRAEPEPPREQRVGTSPAPTQRAGGDGPPMDFEGVEVSVTTTARRWATTTTTTVGTQPTATEITSTSVAAPTPSVTVPELTVSVPVSTSSFEIPTTVSGA</sequence>